<evidence type="ECO:0000313" key="2">
    <source>
        <dbReference type="Proteomes" id="UP001341840"/>
    </source>
</evidence>
<gene>
    <name evidence="1" type="ORF">PIB30_024464</name>
</gene>
<comment type="caution">
    <text evidence="1">The sequence shown here is derived from an EMBL/GenBank/DDBJ whole genome shotgun (WGS) entry which is preliminary data.</text>
</comment>
<name>A0ABU6XBM0_9FABA</name>
<dbReference type="EMBL" id="JASCZI010211536">
    <property type="protein sequence ID" value="MED6194018.1"/>
    <property type="molecule type" value="Genomic_DNA"/>
</dbReference>
<proteinExistence type="predicted"/>
<keyword evidence="2" id="KW-1185">Reference proteome</keyword>
<reference evidence="1 2" key="1">
    <citation type="journal article" date="2023" name="Plants (Basel)">
        <title>Bridging the Gap: Combining Genomics and Transcriptomics Approaches to Understand Stylosanthes scabra, an Orphan Legume from the Brazilian Caatinga.</title>
        <authorList>
            <person name="Ferreira-Neto J.R.C."/>
            <person name="da Silva M.D."/>
            <person name="Binneck E."/>
            <person name="de Melo N.F."/>
            <person name="da Silva R.H."/>
            <person name="de Melo A.L.T.M."/>
            <person name="Pandolfi V."/>
            <person name="Bustamante F.O."/>
            <person name="Brasileiro-Vidal A.C."/>
            <person name="Benko-Iseppon A.M."/>
        </authorList>
    </citation>
    <scope>NUCLEOTIDE SEQUENCE [LARGE SCALE GENOMIC DNA]</scope>
    <source>
        <tissue evidence="1">Leaves</tissue>
    </source>
</reference>
<sequence length="108" mass="12064">MHPYDHCYVSGRMSCHLGGTSAYPWHTSGEVLVPQWIRVNPRYWIEVTRVQALMHLTLTGVGVYDQTTGLNKLFRNPLSPGPNVLVPVITVVNPCPKDLTFLLAGAYE</sequence>
<accession>A0ABU6XBM0</accession>
<protein>
    <submittedName>
        <fullName evidence="1">Uncharacterized protein</fullName>
    </submittedName>
</protein>
<evidence type="ECO:0000313" key="1">
    <source>
        <dbReference type="EMBL" id="MED6194018.1"/>
    </source>
</evidence>
<dbReference type="Proteomes" id="UP001341840">
    <property type="component" value="Unassembled WGS sequence"/>
</dbReference>
<organism evidence="1 2">
    <name type="scientific">Stylosanthes scabra</name>
    <dbReference type="NCBI Taxonomy" id="79078"/>
    <lineage>
        <taxon>Eukaryota</taxon>
        <taxon>Viridiplantae</taxon>
        <taxon>Streptophyta</taxon>
        <taxon>Embryophyta</taxon>
        <taxon>Tracheophyta</taxon>
        <taxon>Spermatophyta</taxon>
        <taxon>Magnoliopsida</taxon>
        <taxon>eudicotyledons</taxon>
        <taxon>Gunneridae</taxon>
        <taxon>Pentapetalae</taxon>
        <taxon>rosids</taxon>
        <taxon>fabids</taxon>
        <taxon>Fabales</taxon>
        <taxon>Fabaceae</taxon>
        <taxon>Papilionoideae</taxon>
        <taxon>50 kb inversion clade</taxon>
        <taxon>dalbergioids sensu lato</taxon>
        <taxon>Dalbergieae</taxon>
        <taxon>Pterocarpus clade</taxon>
        <taxon>Stylosanthes</taxon>
    </lineage>
</organism>